<accession>A0A6J4ZWW1</accession>
<protein>
    <submittedName>
        <fullName evidence="1">Uncharacterized protein</fullName>
    </submittedName>
</protein>
<proteinExistence type="predicted"/>
<dbReference type="Proteomes" id="UP000494255">
    <property type="component" value="Unassembled WGS sequence"/>
</dbReference>
<name>A0A6J4ZWW1_9BURK</name>
<dbReference type="AlphaFoldDB" id="A0A6J4ZWW1"/>
<dbReference type="EMBL" id="CADIKC010000001">
    <property type="protein sequence ID" value="CAB3645393.1"/>
    <property type="molecule type" value="Genomic_DNA"/>
</dbReference>
<keyword evidence="2" id="KW-1185">Reference proteome</keyword>
<evidence type="ECO:0000313" key="2">
    <source>
        <dbReference type="Proteomes" id="UP000494255"/>
    </source>
</evidence>
<reference evidence="1 2" key="1">
    <citation type="submission" date="2020-04" db="EMBL/GenBank/DDBJ databases">
        <authorList>
            <person name="De Canck E."/>
        </authorList>
    </citation>
    <scope>NUCLEOTIDE SEQUENCE [LARGE SCALE GENOMIC DNA]</scope>
    <source>
        <strain evidence="1 2">LMG 24238</strain>
    </source>
</reference>
<sequence length="63" mass="6782">MSARVPTLRDRRQTGAAVLAFTRKFLSALMHFGCGLPGEQALRLLIALSCFLRGLNGSLACFG</sequence>
<organism evidence="1 2">
    <name type="scientific">Paraburkholderia sediminicola</name>
    <dbReference type="NCBI Taxonomy" id="458836"/>
    <lineage>
        <taxon>Bacteria</taxon>
        <taxon>Pseudomonadati</taxon>
        <taxon>Pseudomonadota</taxon>
        <taxon>Betaproteobacteria</taxon>
        <taxon>Burkholderiales</taxon>
        <taxon>Burkholderiaceae</taxon>
        <taxon>Paraburkholderia</taxon>
    </lineage>
</organism>
<evidence type="ECO:0000313" key="1">
    <source>
        <dbReference type="EMBL" id="CAB3645393.1"/>
    </source>
</evidence>
<gene>
    <name evidence="1" type="ORF">LMG24238_00684</name>
</gene>